<keyword evidence="1" id="KW-1133">Transmembrane helix</keyword>
<evidence type="ECO:0000256" key="1">
    <source>
        <dbReference type="SAM" id="Phobius"/>
    </source>
</evidence>
<accession>A0A644ZFR9</accession>
<sequence>MLRKLMKHEFRATARIMGPLFLIVLVLALAANLALRFLMDSDIFLPNLLGGLLMAAFVIGMASLAIMSIVLMVNRFRTNLMGDEGYVTFTLPVSSHQIVWSKIIVSTVWFIATGVVEAFALLVCFFDLDVMRNIFSSYYFHQALQMLHELVKEYGLNVPAIAIELIVLCLLSCAVLCLGFYAAMAVGHSFANHKAALSVLFFFVFQFVIQFICGLLLDFNKLTDLFFYGTDEMTAFHIMMAIFIGTELAIGAVYYVITTLTLKKRLNLQ</sequence>
<dbReference type="EMBL" id="VSSQ01008740">
    <property type="protein sequence ID" value="MPM39700.1"/>
    <property type="molecule type" value="Genomic_DNA"/>
</dbReference>
<comment type="caution">
    <text evidence="2">The sequence shown here is derived from an EMBL/GenBank/DDBJ whole genome shotgun (WGS) entry which is preliminary data.</text>
</comment>
<evidence type="ECO:0000313" key="2">
    <source>
        <dbReference type="EMBL" id="MPM39700.1"/>
    </source>
</evidence>
<dbReference type="AlphaFoldDB" id="A0A644ZFR9"/>
<feature type="transmembrane region" description="Helical" evidence="1">
    <location>
        <begin position="103"/>
        <end position="128"/>
    </location>
</feature>
<keyword evidence="1" id="KW-0812">Transmembrane</keyword>
<gene>
    <name evidence="2" type="ORF">SDC9_86334</name>
</gene>
<keyword evidence="1" id="KW-0472">Membrane</keyword>
<proteinExistence type="predicted"/>
<name>A0A644ZFR9_9ZZZZ</name>
<feature type="transmembrane region" description="Helical" evidence="1">
    <location>
        <begin position="195"/>
        <end position="217"/>
    </location>
</feature>
<feature type="transmembrane region" description="Helical" evidence="1">
    <location>
        <begin position="237"/>
        <end position="257"/>
    </location>
</feature>
<reference evidence="2" key="1">
    <citation type="submission" date="2019-08" db="EMBL/GenBank/DDBJ databases">
        <authorList>
            <person name="Kucharzyk K."/>
            <person name="Murdoch R.W."/>
            <person name="Higgins S."/>
            <person name="Loffler F."/>
        </authorList>
    </citation>
    <scope>NUCLEOTIDE SEQUENCE</scope>
</reference>
<feature type="transmembrane region" description="Helical" evidence="1">
    <location>
        <begin position="160"/>
        <end position="183"/>
    </location>
</feature>
<feature type="transmembrane region" description="Helical" evidence="1">
    <location>
        <begin position="52"/>
        <end position="73"/>
    </location>
</feature>
<organism evidence="2">
    <name type="scientific">bioreactor metagenome</name>
    <dbReference type="NCBI Taxonomy" id="1076179"/>
    <lineage>
        <taxon>unclassified sequences</taxon>
        <taxon>metagenomes</taxon>
        <taxon>ecological metagenomes</taxon>
    </lineage>
</organism>
<protein>
    <submittedName>
        <fullName evidence="2">Uncharacterized protein</fullName>
    </submittedName>
</protein>